<dbReference type="RefSeq" id="WP_168774907.1">
    <property type="nucleotide sequence ID" value="NZ_JAABNR010000009.1"/>
</dbReference>
<evidence type="ECO:0000256" key="1">
    <source>
        <dbReference type="SAM" id="Coils"/>
    </source>
</evidence>
<dbReference type="PANTHER" id="PTHR31005">
    <property type="entry name" value="DUF4139 DOMAIN-CONTAINING PROTEIN"/>
    <property type="match status" value="1"/>
</dbReference>
<evidence type="ECO:0000256" key="2">
    <source>
        <dbReference type="SAM" id="SignalP"/>
    </source>
</evidence>
<organism evidence="5 6">
    <name type="scientific">Stagnihabitans tardus</name>
    <dbReference type="NCBI Taxonomy" id="2699202"/>
    <lineage>
        <taxon>Bacteria</taxon>
        <taxon>Pseudomonadati</taxon>
        <taxon>Pseudomonadota</taxon>
        <taxon>Alphaproteobacteria</taxon>
        <taxon>Rhodobacterales</taxon>
        <taxon>Paracoccaceae</taxon>
        <taxon>Stagnihabitans</taxon>
    </lineage>
</organism>
<keyword evidence="6" id="KW-1185">Reference proteome</keyword>
<gene>
    <name evidence="5" type="ORF">GV832_10975</name>
</gene>
<dbReference type="EMBL" id="JAABNR010000009">
    <property type="protein sequence ID" value="NBZ88101.1"/>
    <property type="molecule type" value="Genomic_DNA"/>
</dbReference>
<feature type="domain" description="DUF4140" evidence="4">
    <location>
        <begin position="34"/>
        <end position="131"/>
    </location>
</feature>
<dbReference type="Pfam" id="PF13598">
    <property type="entry name" value="DUF4139"/>
    <property type="match status" value="1"/>
</dbReference>
<comment type="caution">
    <text evidence="5">The sequence shown here is derived from an EMBL/GenBank/DDBJ whole genome shotgun (WGS) entry which is preliminary data.</text>
</comment>
<accession>A0AAE5BUN9</accession>
<dbReference type="InterPro" id="IPR025554">
    <property type="entry name" value="DUF4140"/>
</dbReference>
<keyword evidence="1" id="KW-0175">Coiled coil</keyword>
<keyword evidence="2" id="KW-0732">Signal</keyword>
<dbReference type="InterPro" id="IPR037291">
    <property type="entry name" value="DUF4139"/>
</dbReference>
<reference evidence="5" key="1">
    <citation type="submission" date="2020-01" db="EMBL/GenBank/DDBJ databases">
        <authorList>
            <person name="Chen W.-M."/>
        </authorList>
    </citation>
    <scope>NUCLEOTIDE SEQUENCE</scope>
    <source>
        <strain evidence="5">CYK-10</strain>
    </source>
</reference>
<protein>
    <submittedName>
        <fullName evidence="5">Mucoidy inhibitor MuiA family protein</fullName>
    </submittedName>
</protein>
<feature type="signal peptide" evidence="2">
    <location>
        <begin position="1"/>
        <end position="22"/>
    </location>
</feature>
<dbReference type="InterPro" id="IPR011935">
    <property type="entry name" value="CHP02231"/>
</dbReference>
<dbReference type="Pfam" id="PF13600">
    <property type="entry name" value="DUF4140"/>
    <property type="match status" value="1"/>
</dbReference>
<feature type="chain" id="PRO_5041905242" evidence="2">
    <location>
        <begin position="23"/>
        <end position="545"/>
    </location>
</feature>
<evidence type="ECO:0000313" key="5">
    <source>
        <dbReference type="EMBL" id="NBZ88101.1"/>
    </source>
</evidence>
<dbReference type="AlphaFoldDB" id="A0AAE5BUN9"/>
<dbReference type="NCBIfam" id="TIGR02231">
    <property type="entry name" value="mucoidy inhibitor MuiA family protein"/>
    <property type="match status" value="1"/>
</dbReference>
<evidence type="ECO:0000313" key="6">
    <source>
        <dbReference type="Proteomes" id="UP001193501"/>
    </source>
</evidence>
<evidence type="ECO:0000259" key="3">
    <source>
        <dbReference type="Pfam" id="PF13598"/>
    </source>
</evidence>
<name>A0AAE5BUN9_9RHOB</name>
<proteinExistence type="predicted"/>
<evidence type="ECO:0000259" key="4">
    <source>
        <dbReference type="Pfam" id="PF13600"/>
    </source>
</evidence>
<dbReference type="Proteomes" id="UP001193501">
    <property type="component" value="Unassembled WGS sequence"/>
</dbReference>
<dbReference type="PANTHER" id="PTHR31005:SF8">
    <property type="entry name" value="DUF4139 DOMAIN-CONTAINING PROTEIN"/>
    <property type="match status" value="1"/>
</dbReference>
<sequence length="545" mass="57832">MTRLPPRLTLIAALLLTAPAWADQIAATSRITAVTIYPMGAEVTREVTFTATAGAHDLVITDLPIDTETTYLRLASPDTDLGAFALRTDRLPPSEAPESEATKAAKAKVKEAETALNAAQSALASVNARIEAQNAAIALLSGLKLDAAGQSAESLTAISDMVAAKVLAAREAAIAAGADLPAATEALAKAQEALTAAQEAEAALAQGAEDRAALTVAVTAKGGEGHVTVKHFVSDTSWRPVYDLRLDRKAGTVTLDRGLLVTQYSGEDWTGVDLTLSTAQPGQQAQASNLWPELRQVYDPAELAKQSDATMDEEAMAGAIMEAVAPAVEARSMMSAGIQFQGDTVTYHYPVPVDLANGVEDLRLALDSQSLPADILALAVPRYDQTAFLQAEITNSGADILLPGTAFLYRDGMLTGQTDLASLAPGDKTKLGFGAIPGLKLTREMPETMTGDRGVFTTSTERQEKAVLKIENLTEEAWKVRLMDQVPYSEQEELKVTYEANPAATEENPEGQRGLLAWDFDLGAKETKEIALTTTLSWPEGKELQ</sequence>
<feature type="coiled-coil region" evidence="1">
    <location>
        <begin position="102"/>
        <end position="136"/>
    </location>
</feature>
<feature type="domain" description="DUF4139" evidence="3">
    <location>
        <begin position="228"/>
        <end position="540"/>
    </location>
</feature>